<comment type="subcellular location">
    <subcellularLocation>
        <location evidence="1 8">Cell membrane</location>
        <topology evidence="1 8">Multi-pass membrane protein</topology>
    </subcellularLocation>
</comment>
<evidence type="ECO:0000256" key="2">
    <source>
        <dbReference type="ARBA" id="ARBA00007783"/>
    </source>
</evidence>
<dbReference type="PANTHER" id="PTHR30413:SF10">
    <property type="entry name" value="CAPSULE POLYSACCHARIDE EXPORT INNER-MEMBRANE PROTEIN CTRC"/>
    <property type="match status" value="1"/>
</dbReference>
<accession>A0ABS7KRL7</accession>
<evidence type="ECO:0000256" key="4">
    <source>
        <dbReference type="ARBA" id="ARBA00022475"/>
    </source>
</evidence>
<dbReference type="PANTHER" id="PTHR30413">
    <property type="entry name" value="INNER MEMBRANE TRANSPORT PERMEASE"/>
    <property type="match status" value="1"/>
</dbReference>
<dbReference type="Proteomes" id="UP000706031">
    <property type="component" value="Unassembled WGS sequence"/>
</dbReference>
<organism evidence="10 11">
    <name type="scientific">Paenibacillus cucumis</name>
    <name type="common">ex Kampfer et al. 2016</name>
    <dbReference type="NCBI Taxonomy" id="1776858"/>
    <lineage>
        <taxon>Bacteria</taxon>
        <taxon>Bacillati</taxon>
        <taxon>Bacillota</taxon>
        <taxon>Bacilli</taxon>
        <taxon>Bacillales</taxon>
        <taxon>Paenibacillaceae</taxon>
        <taxon>Paenibacillus</taxon>
    </lineage>
</organism>
<dbReference type="InterPro" id="IPR047817">
    <property type="entry name" value="ABC2_TM_bact-type"/>
</dbReference>
<name>A0ABS7KRL7_9BACL</name>
<evidence type="ECO:0000259" key="9">
    <source>
        <dbReference type="PROSITE" id="PS51012"/>
    </source>
</evidence>
<evidence type="ECO:0000256" key="6">
    <source>
        <dbReference type="ARBA" id="ARBA00022989"/>
    </source>
</evidence>
<evidence type="ECO:0000256" key="3">
    <source>
        <dbReference type="ARBA" id="ARBA00022448"/>
    </source>
</evidence>
<keyword evidence="7 8" id="KW-0472">Membrane</keyword>
<evidence type="ECO:0000256" key="1">
    <source>
        <dbReference type="ARBA" id="ARBA00004651"/>
    </source>
</evidence>
<feature type="transmembrane region" description="Helical" evidence="8">
    <location>
        <begin position="106"/>
        <end position="130"/>
    </location>
</feature>
<feature type="transmembrane region" description="Helical" evidence="8">
    <location>
        <begin position="71"/>
        <end position="94"/>
    </location>
</feature>
<keyword evidence="3 8" id="KW-0813">Transport</keyword>
<dbReference type="EMBL" id="JACLIC010000050">
    <property type="protein sequence ID" value="MBY0206800.1"/>
    <property type="molecule type" value="Genomic_DNA"/>
</dbReference>
<evidence type="ECO:0000313" key="11">
    <source>
        <dbReference type="Proteomes" id="UP000706031"/>
    </source>
</evidence>
<keyword evidence="5 8" id="KW-0812">Transmembrane</keyword>
<dbReference type="RefSeq" id="WP_221791354.1">
    <property type="nucleotide sequence ID" value="NZ_JACLIC010000050.1"/>
</dbReference>
<feature type="transmembrane region" description="Helical" evidence="8">
    <location>
        <begin position="226"/>
        <end position="247"/>
    </location>
</feature>
<sequence>MKYFKHVYKSRYILRNLVKQDLRNRYRNSILGVGWTLLTPLGLVAIIGTVYSTILNQPIEDFLPYLFSGLMPWLFIVQCADGGTASFISAEGYIKQTQTPIEIFPIRVALVAFVNLIYSLLAFSVVYIFLKPDKYGLDMIPVFISLLLMLMLGIALSTLSAVINTYFRDYAPLQSLVLQGMFYATPIMFPTELLNKPNYRWIYEWNPFYYIMDIIRKPLLGDPVYINSWIVAPIIIVSLWLISIVLISKIGRTITFRI</sequence>
<dbReference type="PROSITE" id="PS51012">
    <property type="entry name" value="ABC_TM2"/>
    <property type="match status" value="1"/>
</dbReference>
<comment type="similarity">
    <text evidence="2 8">Belongs to the ABC-2 integral membrane protein family.</text>
</comment>
<keyword evidence="11" id="KW-1185">Reference proteome</keyword>
<evidence type="ECO:0000256" key="7">
    <source>
        <dbReference type="ARBA" id="ARBA00023136"/>
    </source>
</evidence>
<feature type="transmembrane region" description="Helical" evidence="8">
    <location>
        <begin position="29"/>
        <end position="51"/>
    </location>
</feature>
<protein>
    <recommendedName>
        <fullName evidence="8">Transport permease protein</fullName>
    </recommendedName>
</protein>
<comment type="caution">
    <text evidence="10">The sequence shown here is derived from an EMBL/GenBank/DDBJ whole genome shotgun (WGS) entry which is preliminary data.</text>
</comment>
<reference evidence="10 11" key="1">
    <citation type="submission" date="2020-08" db="EMBL/GenBank/DDBJ databases">
        <title>Fungal Genomes of the International Space Station.</title>
        <authorList>
            <person name="Seuylemezian A."/>
            <person name="Singh N.K."/>
            <person name="Wood J."/>
            <person name="Venkateswaran K."/>
        </authorList>
    </citation>
    <scope>NUCLEOTIDE SEQUENCE [LARGE SCALE GENOMIC DNA]</scope>
    <source>
        <strain evidence="10 11">S/N-304-OC-R4</strain>
    </source>
</reference>
<proteinExistence type="inferred from homology"/>
<dbReference type="Pfam" id="PF01061">
    <property type="entry name" value="ABC2_membrane"/>
    <property type="match status" value="1"/>
</dbReference>
<keyword evidence="6 8" id="KW-1133">Transmembrane helix</keyword>
<feature type="transmembrane region" description="Helical" evidence="8">
    <location>
        <begin position="170"/>
        <end position="189"/>
    </location>
</feature>
<feature type="transmembrane region" description="Helical" evidence="8">
    <location>
        <begin position="142"/>
        <end position="163"/>
    </location>
</feature>
<dbReference type="InterPro" id="IPR013525">
    <property type="entry name" value="ABC2_TM"/>
</dbReference>
<gene>
    <name evidence="10" type="ORF">H7T88_26605</name>
</gene>
<evidence type="ECO:0000256" key="5">
    <source>
        <dbReference type="ARBA" id="ARBA00022692"/>
    </source>
</evidence>
<evidence type="ECO:0000313" key="10">
    <source>
        <dbReference type="EMBL" id="MBY0206800.1"/>
    </source>
</evidence>
<feature type="domain" description="ABC transmembrane type-2" evidence="9">
    <location>
        <begin position="31"/>
        <end position="250"/>
    </location>
</feature>
<evidence type="ECO:0000256" key="8">
    <source>
        <dbReference type="RuleBase" id="RU361157"/>
    </source>
</evidence>
<keyword evidence="4 8" id="KW-1003">Cell membrane</keyword>